<sequence>MHQGRLAPGASVRRVYARRRDILLLDGAFAYFFVVDGEDEDHAKGTSVAVAVVAAIRCAEHGGGCAATLECCGHRYALLGTCDWLPHEEFLGVRALGVGQEEGAAVAAVDGLPEPAVGNGEGEWRCGGGDEIGHVLVVVEIPEHRGCAVEIVEEAAEPTAGDDLAPGLADEGGTEEAGRVVGRDADEDLFYKLVRECWRRSWCHGGR</sequence>
<dbReference type="Gramene" id="TuG1812G0500000618.01.T01">
    <property type="protein sequence ID" value="TuG1812G0500000618.01.T01.cds275815"/>
    <property type="gene ID" value="TuG1812G0500000618.01"/>
</dbReference>
<dbReference type="EnsemblPlants" id="TuG1812G0500000618.01.T01">
    <property type="protein sequence ID" value="TuG1812G0500000618.01.T01.cds275815"/>
    <property type="gene ID" value="TuG1812G0500000618.01"/>
</dbReference>
<organism evidence="1 2">
    <name type="scientific">Triticum urartu</name>
    <name type="common">Red wild einkorn</name>
    <name type="synonym">Crithodium urartu</name>
    <dbReference type="NCBI Taxonomy" id="4572"/>
    <lineage>
        <taxon>Eukaryota</taxon>
        <taxon>Viridiplantae</taxon>
        <taxon>Streptophyta</taxon>
        <taxon>Embryophyta</taxon>
        <taxon>Tracheophyta</taxon>
        <taxon>Spermatophyta</taxon>
        <taxon>Magnoliopsida</taxon>
        <taxon>Liliopsida</taxon>
        <taxon>Poales</taxon>
        <taxon>Poaceae</taxon>
        <taxon>BOP clade</taxon>
        <taxon>Pooideae</taxon>
        <taxon>Triticodae</taxon>
        <taxon>Triticeae</taxon>
        <taxon>Triticinae</taxon>
        <taxon>Triticum</taxon>
    </lineage>
</organism>
<reference evidence="1" key="2">
    <citation type="submission" date="2018-03" db="EMBL/GenBank/DDBJ databases">
        <title>The Triticum urartu genome reveals the dynamic nature of wheat genome evolution.</title>
        <authorList>
            <person name="Ling H."/>
            <person name="Ma B."/>
            <person name="Shi X."/>
            <person name="Liu H."/>
            <person name="Dong L."/>
            <person name="Sun H."/>
            <person name="Cao Y."/>
            <person name="Gao Q."/>
            <person name="Zheng S."/>
            <person name="Li Y."/>
            <person name="Yu Y."/>
            <person name="Du H."/>
            <person name="Qi M."/>
            <person name="Li Y."/>
            <person name="Yu H."/>
            <person name="Cui Y."/>
            <person name="Wang N."/>
            <person name="Chen C."/>
            <person name="Wu H."/>
            <person name="Zhao Y."/>
            <person name="Zhang J."/>
            <person name="Li Y."/>
            <person name="Zhou W."/>
            <person name="Zhang B."/>
            <person name="Hu W."/>
            <person name="Eijk M."/>
            <person name="Tang J."/>
            <person name="Witsenboer H."/>
            <person name="Zhao S."/>
            <person name="Li Z."/>
            <person name="Zhang A."/>
            <person name="Wang D."/>
            <person name="Liang C."/>
        </authorList>
    </citation>
    <scope>NUCLEOTIDE SEQUENCE [LARGE SCALE GENOMIC DNA]</scope>
    <source>
        <strain evidence="1">cv. G1812</strain>
    </source>
</reference>
<keyword evidence="2" id="KW-1185">Reference proteome</keyword>
<evidence type="ECO:0000313" key="1">
    <source>
        <dbReference type="EnsemblPlants" id="TuG1812G0500000618.01.T01.cds275815"/>
    </source>
</evidence>
<proteinExistence type="predicted"/>
<dbReference type="AlphaFoldDB" id="A0A8R7UFC6"/>
<protein>
    <submittedName>
        <fullName evidence="1">Uncharacterized protein</fullName>
    </submittedName>
</protein>
<reference evidence="1" key="3">
    <citation type="submission" date="2022-06" db="UniProtKB">
        <authorList>
            <consortium name="EnsemblPlants"/>
        </authorList>
    </citation>
    <scope>IDENTIFICATION</scope>
</reference>
<reference evidence="2" key="1">
    <citation type="journal article" date="2013" name="Nature">
        <title>Draft genome of the wheat A-genome progenitor Triticum urartu.</title>
        <authorList>
            <person name="Ling H.Q."/>
            <person name="Zhao S."/>
            <person name="Liu D."/>
            <person name="Wang J."/>
            <person name="Sun H."/>
            <person name="Zhang C."/>
            <person name="Fan H."/>
            <person name="Li D."/>
            <person name="Dong L."/>
            <person name="Tao Y."/>
            <person name="Gao C."/>
            <person name="Wu H."/>
            <person name="Li Y."/>
            <person name="Cui Y."/>
            <person name="Guo X."/>
            <person name="Zheng S."/>
            <person name="Wang B."/>
            <person name="Yu K."/>
            <person name="Liang Q."/>
            <person name="Yang W."/>
            <person name="Lou X."/>
            <person name="Chen J."/>
            <person name="Feng M."/>
            <person name="Jian J."/>
            <person name="Zhang X."/>
            <person name="Luo G."/>
            <person name="Jiang Y."/>
            <person name="Liu J."/>
            <person name="Wang Z."/>
            <person name="Sha Y."/>
            <person name="Zhang B."/>
            <person name="Wu H."/>
            <person name="Tang D."/>
            <person name="Shen Q."/>
            <person name="Xue P."/>
            <person name="Zou S."/>
            <person name="Wang X."/>
            <person name="Liu X."/>
            <person name="Wang F."/>
            <person name="Yang Y."/>
            <person name="An X."/>
            <person name="Dong Z."/>
            <person name="Zhang K."/>
            <person name="Zhang X."/>
            <person name="Luo M.C."/>
            <person name="Dvorak J."/>
            <person name="Tong Y."/>
            <person name="Wang J."/>
            <person name="Yang H."/>
            <person name="Li Z."/>
            <person name="Wang D."/>
            <person name="Zhang A."/>
            <person name="Wang J."/>
        </authorList>
    </citation>
    <scope>NUCLEOTIDE SEQUENCE</scope>
    <source>
        <strain evidence="2">cv. G1812</strain>
    </source>
</reference>
<accession>A0A8R7UFC6</accession>
<evidence type="ECO:0000313" key="2">
    <source>
        <dbReference type="Proteomes" id="UP000015106"/>
    </source>
</evidence>
<name>A0A8R7UFC6_TRIUA</name>
<dbReference type="Proteomes" id="UP000015106">
    <property type="component" value="Chromosome 5"/>
</dbReference>